<evidence type="ECO:0000256" key="2">
    <source>
        <dbReference type="ARBA" id="ARBA00023027"/>
    </source>
</evidence>
<reference evidence="4 5" key="1">
    <citation type="submission" date="2019-04" db="EMBL/GenBank/DDBJ databases">
        <authorList>
            <person name="Li Y."/>
            <person name="Wang J."/>
        </authorList>
    </citation>
    <scope>NUCLEOTIDE SEQUENCE [LARGE SCALE GENOMIC DNA]</scope>
    <source>
        <strain evidence="4 5">DSM 14668</strain>
    </source>
</reference>
<sequence length="323" mass="35033">MKLTIFCDTTFPEEALSAFSEGAAGHSLVFGAARTSSNLASGAPDPALLTADVAFGQPAVDGLLGSSRLRWAHLTSAGYTRYDVDAIRAALTSKGVALTTSSTVYADPCAEHVLAMMLSMARRLPESLDAQRTTRAWESVLRRERSILLRGQTVLLLGYGAIGRRLAELLAPFEVRLLAVRRRAEGDPHVTVVHEGDIERALGEADHVVNVLPENMGTRGFLDRARLARMREGAFVYNVGRGTTVDQSALLEALQSGRLGGAYLDVTEVEPLSADHPLWSAPNCFITPHAAGGRRGEHLALVRHFLDNLRRFERGEALLDRVL</sequence>
<evidence type="ECO:0000313" key="4">
    <source>
        <dbReference type="EMBL" id="TKD11830.1"/>
    </source>
</evidence>
<dbReference type="AlphaFoldDB" id="A0A4U1JHF9"/>
<dbReference type="GO" id="GO:0051287">
    <property type="term" value="F:NAD binding"/>
    <property type="evidence" value="ECO:0007669"/>
    <property type="project" value="InterPro"/>
</dbReference>
<proteinExistence type="predicted"/>
<dbReference type="Gene3D" id="3.40.50.720">
    <property type="entry name" value="NAD(P)-binding Rossmann-like Domain"/>
    <property type="match status" value="2"/>
</dbReference>
<keyword evidence="1" id="KW-0560">Oxidoreductase</keyword>
<name>A0A4U1JHF9_9BACT</name>
<comment type="caution">
    <text evidence="4">The sequence shown here is derived from an EMBL/GenBank/DDBJ whole genome shotgun (WGS) entry which is preliminary data.</text>
</comment>
<dbReference type="SUPFAM" id="SSF52283">
    <property type="entry name" value="Formate/glycerate dehydrogenase catalytic domain-like"/>
    <property type="match status" value="1"/>
</dbReference>
<dbReference type="Pfam" id="PF02826">
    <property type="entry name" value="2-Hacid_dh_C"/>
    <property type="match status" value="1"/>
</dbReference>
<evidence type="ECO:0000256" key="1">
    <source>
        <dbReference type="ARBA" id="ARBA00023002"/>
    </source>
</evidence>
<evidence type="ECO:0000313" key="5">
    <source>
        <dbReference type="Proteomes" id="UP000309215"/>
    </source>
</evidence>
<keyword evidence="2" id="KW-0520">NAD</keyword>
<accession>A0A4U1JHF9</accession>
<dbReference type="EMBL" id="SSMQ01000005">
    <property type="protein sequence ID" value="TKD11830.1"/>
    <property type="molecule type" value="Genomic_DNA"/>
</dbReference>
<evidence type="ECO:0000259" key="3">
    <source>
        <dbReference type="Pfam" id="PF02826"/>
    </source>
</evidence>
<organism evidence="4 5">
    <name type="scientific">Polyangium fumosum</name>
    <dbReference type="NCBI Taxonomy" id="889272"/>
    <lineage>
        <taxon>Bacteria</taxon>
        <taxon>Pseudomonadati</taxon>
        <taxon>Myxococcota</taxon>
        <taxon>Polyangia</taxon>
        <taxon>Polyangiales</taxon>
        <taxon>Polyangiaceae</taxon>
        <taxon>Polyangium</taxon>
    </lineage>
</organism>
<dbReference type="RefSeq" id="WP_136928104.1">
    <property type="nucleotide sequence ID" value="NZ_SSMQ01000005.1"/>
</dbReference>
<feature type="domain" description="D-isomer specific 2-hydroxyacid dehydrogenase NAD-binding" evidence="3">
    <location>
        <begin position="114"/>
        <end position="291"/>
    </location>
</feature>
<dbReference type="OrthoDB" id="9793626at2"/>
<dbReference type="Proteomes" id="UP000309215">
    <property type="component" value="Unassembled WGS sequence"/>
</dbReference>
<dbReference type="GO" id="GO:0016491">
    <property type="term" value="F:oxidoreductase activity"/>
    <property type="evidence" value="ECO:0007669"/>
    <property type="project" value="UniProtKB-KW"/>
</dbReference>
<dbReference type="InterPro" id="IPR036291">
    <property type="entry name" value="NAD(P)-bd_dom_sf"/>
</dbReference>
<dbReference type="SUPFAM" id="SSF51735">
    <property type="entry name" value="NAD(P)-binding Rossmann-fold domains"/>
    <property type="match status" value="1"/>
</dbReference>
<dbReference type="PANTHER" id="PTHR43333:SF1">
    <property type="entry name" value="D-ISOMER SPECIFIC 2-HYDROXYACID DEHYDROGENASE NAD-BINDING DOMAIN-CONTAINING PROTEIN"/>
    <property type="match status" value="1"/>
</dbReference>
<gene>
    <name evidence="4" type="ORF">E8A74_06775</name>
</gene>
<keyword evidence="5" id="KW-1185">Reference proteome</keyword>
<dbReference type="PANTHER" id="PTHR43333">
    <property type="entry name" value="2-HACID_DH_C DOMAIN-CONTAINING PROTEIN"/>
    <property type="match status" value="1"/>
</dbReference>
<dbReference type="InterPro" id="IPR006140">
    <property type="entry name" value="D-isomer_DH_NAD-bd"/>
</dbReference>
<dbReference type="CDD" id="cd05300">
    <property type="entry name" value="2-Hacid_dh_1"/>
    <property type="match status" value="1"/>
</dbReference>
<protein>
    <submittedName>
        <fullName evidence="4">D-2-hydroxyacid dehydrogenase</fullName>
    </submittedName>
</protein>